<feature type="transmembrane region" description="Helical" evidence="8">
    <location>
        <begin position="148"/>
        <end position="173"/>
    </location>
</feature>
<organism evidence="10 11">
    <name type="scientific">Campylobacter portucalensis</name>
    <dbReference type="NCBI Taxonomy" id="2608384"/>
    <lineage>
        <taxon>Bacteria</taxon>
        <taxon>Pseudomonadati</taxon>
        <taxon>Campylobacterota</taxon>
        <taxon>Epsilonproteobacteria</taxon>
        <taxon>Campylobacterales</taxon>
        <taxon>Campylobacteraceae</taxon>
        <taxon>Campylobacter</taxon>
    </lineage>
</organism>
<feature type="transmembrane region" description="Helical" evidence="8">
    <location>
        <begin position="12"/>
        <end position="37"/>
    </location>
</feature>
<evidence type="ECO:0000256" key="2">
    <source>
        <dbReference type="ARBA" id="ARBA00022448"/>
    </source>
</evidence>
<dbReference type="PROSITE" id="PS50850">
    <property type="entry name" value="MFS"/>
    <property type="match status" value="1"/>
</dbReference>
<keyword evidence="2" id="KW-0813">Transport</keyword>
<feature type="transmembrane region" description="Helical" evidence="8">
    <location>
        <begin position="399"/>
        <end position="419"/>
    </location>
</feature>
<evidence type="ECO:0000256" key="8">
    <source>
        <dbReference type="SAM" id="Phobius"/>
    </source>
</evidence>
<comment type="caution">
    <text evidence="10">The sequence shown here is derived from an EMBL/GenBank/DDBJ whole genome shotgun (WGS) entry which is preliminary data.</text>
</comment>
<sequence>MKKGFKTSEIKTLGLSSLGGMLEFYDFIIFVFFAKYISKLFFPEHLDSFWQILNTYGAFAAGYLARPLGGIIMAHFGDKYGRKNMFMLSILLMVIPTFCLGFMPTFETIGYLAPLLLIVIRILQGIAIGGELPGAWVFMNEHAPKNKLFVSIGFLTAAVVGGILLGSIVSLFIHLTYQDEAIAKWAWRIPFIIGGVFGIISIYLRKFLNETPIFKAMKERNELETMPLKKLFNQYKINSFISMLFTWVLTGCIVVMILLMPNFMATKFEASGYVKIDFIYLQMICIFLMCSGCVIYGYLSDIFGLEKISVVFGVLFCIFAGGYFYLVYNGGSFESVRIWYFLAGFFGAIGPTGAPFHMIKLYPSNVKYTGISFSYNIAYAISGGITPVLAAFANEKYPSLLIVYMVILGLVFLSSVFWFKSKKVKKF</sequence>
<feature type="transmembrane region" description="Helical" evidence="8">
    <location>
        <begin position="279"/>
        <end position="299"/>
    </location>
</feature>
<proteinExistence type="predicted"/>
<keyword evidence="11" id="KW-1185">Reference proteome</keyword>
<dbReference type="InterPro" id="IPR005828">
    <property type="entry name" value="MFS_sugar_transport-like"/>
</dbReference>
<dbReference type="GO" id="GO:0015293">
    <property type="term" value="F:symporter activity"/>
    <property type="evidence" value="ECO:0007669"/>
    <property type="project" value="UniProtKB-KW"/>
</dbReference>
<dbReference type="SUPFAM" id="SSF103473">
    <property type="entry name" value="MFS general substrate transporter"/>
    <property type="match status" value="1"/>
</dbReference>
<evidence type="ECO:0000256" key="4">
    <source>
        <dbReference type="ARBA" id="ARBA00022692"/>
    </source>
</evidence>
<dbReference type="AlphaFoldDB" id="A0A6L5WFK8"/>
<dbReference type="InterPro" id="IPR051084">
    <property type="entry name" value="H+-coupled_symporters"/>
</dbReference>
<dbReference type="EMBL" id="VWSJ01000001">
    <property type="protein sequence ID" value="MSN95764.1"/>
    <property type="molecule type" value="Genomic_DNA"/>
</dbReference>
<evidence type="ECO:0000313" key="10">
    <source>
        <dbReference type="EMBL" id="MSN95764.1"/>
    </source>
</evidence>
<keyword evidence="7 8" id="KW-0472">Membrane</keyword>
<name>A0A6L5WFK8_9BACT</name>
<feature type="transmembrane region" description="Helical" evidence="8">
    <location>
        <begin position="185"/>
        <end position="204"/>
    </location>
</feature>
<dbReference type="PANTHER" id="PTHR43528:SF7">
    <property type="entry name" value="MFS TRANSPORTER"/>
    <property type="match status" value="1"/>
</dbReference>
<keyword evidence="5" id="KW-0769">Symport</keyword>
<feature type="transmembrane region" description="Helical" evidence="8">
    <location>
        <begin position="49"/>
        <end position="65"/>
    </location>
</feature>
<dbReference type="PANTHER" id="PTHR43528">
    <property type="entry name" value="ALPHA-KETOGLUTARATE PERMEASE"/>
    <property type="match status" value="1"/>
</dbReference>
<dbReference type="InterPro" id="IPR036259">
    <property type="entry name" value="MFS_trans_sf"/>
</dbReference>
<feature type="domain" description="Major facilitator superfamily (MFS) profile" evidence="9">
    <location>
        <begin position="12"/>
        <end position="423"/>
    </location>
</feature>
<evidence type="ECO:0000256" key="1">
    <source>
        <dbReference type="ARBA" id="ARBA00004651"/>
    </source>
</evidence>
<evidence type="ECO:0000259" key="9">
    <source>
        <dbReference type="PROSITE" id="PS50850"/>
    </source>
</evidence>
<gene>
    <name evidence="10" type="ORF">F1B92_00895</name>
</gene>
<protein>
    <submittedName>
        <fullName evidence="10">MFS transporter</fullName>
    </submittedName>
</protein>
<keyword evidence="6 8" id="KW-1133">Transmembrane helix</keyword>
<feature type="transmembrane region" description="Helical" evidence="8">
    <location>
        <begin position="338"/>
        <end position="359"/>
    </location>
</feature>
<dbReference type="Proteomes" id="UP000476338">
    <property type="component" value="Unassembled WGS sequence"/>
</dbReference>
<evidence type="ECO:0000256" key="7">
    <source>
        <dbReference type="ARBA" id="ARBA00023136"/>
    </source>
</evidence>
<dbReference type="Gene3D" id="1.20.1250.20">
    <property type="entry name" value="MFS general substrate transporter like domains"/>
    <property type="match status" value="2"/>
</dbReference>
<comment type="subcellular location">
    <subcellularLocation>
        <location evidence="1">Cell membrane</location>
        <topology evidence="1">Multi-pass membrane protein</topology>
    </subcellularLocation>
</comment>
<evidence type="ECO:0000256" key="5">
    <source>
        <dbReference type="ARBA" id="ARBA00022847"/>
    </source>
</evidence>
<dbReference type="RefSeq" id="WP_154570034.1">
    <property type="nucleotide sequence ID" value="NZ_VWSJ01000001.1"/>
</dbReference>
<feature type="transmembrane region" description="Helical" evidence="8">
    <location>
        <begin position="85"/>
        <end position="103"/>
    </location>
</feature>
<evidence type="ECO:0000256" key="6">
    <source>
        <dbReference type="ARBA" id="ARBA00022989"/>
    </source>
</evidence>
<feature type="transmembrane region" description="Helical" evidence="8">
    <location>
        <begin position="308"/>
        <end position="326"/>
    </location>
</feature>
<feature type="transmembrane region" description="Helical" evidence="8">
    <location>
        <begin position="371"/>
        <end position="393"/>
    </location>
</feature>
<evidence type="ECO:0000256" key="3">
    <source>
        <dbReference type="ARBA" id="ARBA00022475"/>
    </source>
</evidence>
<reference evidence="10 11" key="1">
    <citation type="submission" date="2019-09" db="EMBL/GenBank/DDBJ databases">
        <authorList>
            <person name="Silva M."/>
            <person name="Pereira G."/>
            <person name="Lopes-Da-Costa L."/>
            <person name="Silva E."/>
        </authorList>
    </citation>
    <scope>NUCLEOTIDE SEQUENCE [LARGE SCALE GENOMIC DNA]</scope>
    <source>
        <strain evidence="10 11">FMV-PI01</strain>
    </source>
</reference>
<dbReference type="Pfam" id="PF00083">
    <property type="entry name" value="Sugar_tr"/>
    <property type="match status" value="1"/>
</dbReference>
<keyword evidence="3" id="KW-1003">Cell membrane</keyword>
<reference evidence="10 11" key="2">
    <citation type="submission" date="2020-03" db="EMBL/GenBank/DDBJ databases">
        <title>Campylobacter portucalensis sp. nov., a new species of Campylobacter isolated from the reproductive tract of bulls.</title>
        <authorList>
            <person name="Silva M.F."/>
            <person name="Pereira G."/>
            <person name="Carneiro C."/>
            <person name="Hemphill A."/>
            <person name="Mateus L."/>
            <person name="Lopes-Da-Costa L."/>
            <person name="Silva E."/>
        </authorList>
    </citation>
    <scope>NUCLEOTIDE SEQUENCE [LARGE SCALE GENOMIC DNA]</scope>
    <source>
        <strain evidence="10 11">FMV-PI01</strain>
    </source>
</reference>
<dbReference type="FunFam" id="1.20.1250.20:FF:000001">
    <property type="entry name" value="Dicarboxylate MFS transporter"/>
    <property type="match status" value="1"/>
</dbReference>
<evidence type="ECO:0000313" key="11">
    <source>
        <dbReference type="Proteomes" id="UP000476338"/>
    </source>
</evidence>
<dbReference type="InterPro" id="IPR020846">
    <property type="entry name" value="MFS_dom"/>
</dbReference>
<dbReference type="GO" id="GO:0005886">
    <property type="term" value="C:plasma membrane"/>
    <property type="evidence" value="ECO:0007669"/>
    <property type="project" value="UniProtKB-SubCell"/>
</dbReference>
<feature type="transmembrane region" description="Helical" evidence="8">
    <location>
        <begin position="109"/>
        <end position="128"/>
    </location>
</feature>
<accession>A0A6L5WFK8</accession>
<feature type="transmembrane region" description="Helical" evidence="8">
    <location>
        <begin position="237"/>
        <end position="259"/>
    </location>
</feature>
<keyword evidence="4 8" id="KW-0812">Transmembrane</keyword>